<evidence type="ECO:0000256" key="5">
    <source>
        <dbReference type="ARBA" id="ARBA00022917"/>
    </source>
</evidence>
<comment type="similarity">
    <text evidence="1 7">Belongs to the amidase family. GatA subfamily.</text>
</comment>
<feature type="compositionally biased region" description="Basic and acidic residues" evidence="8">
    <location>
        <begin position="797"/>
        <end position="808"/>
    </location>
</feature>
<dbReference type="Gene3D" id="3.40.525.10">
    <property type="entry name" value="CRAL-TRIO lipid binding domain"/>
    <property type="match status" value="1"/>
</dbReference>
<dbReference type="SUPFAM" id="SSF46938">
    <property type="entry name" value="CRAL/TRIO N-terminal domain"/>
    <property type="match status" value="1"/>
</dbReference>
<dbReference type="eggNOG" id="KOG1211">
    <property type="taxonomic scope" value="Eukaryota"/>
</dbReference>
<comment type="catalytic activity">
    <reaction evidence="6 7">
        <text>L-glutamyl-tRNA(Gln) + L-glutamine + ATP + H2O = L-glutaminyl-tRNA(Gln) + L-glutamate + ADP + phosphate + H(+)</text>
        <dbReference type="Rhea" id="RHEA:17521"/>
        <dbReference type="Rhea" id="RHEA-COMP:9681"/>
        <dbReference type="Rhea" id="RHEA-COMP:9684"/>
        <dbReference type="ChEBI" id="CHEBI:15377"/>
        <dbReference type="ChEBI" id="CHEBI:15378"/>
        <dbReference type="ChEBI" id="CHEBI:29985"/>
        <dbReference type="ChEBI" id="CHEBI:30616"/>
        <dbReference type="ChEBI" id="CHEBI:43474"/>
        <dbReference type="ChEBI" id="CHEBI:58359"/>
        <dbReference type="ChEBI" id="CHEBI:78520"/>
        <dbReference type="ChEBI" id="CHEBI:78521"/>
        <dbReference type="ChEBI" id="CHEBI:456216"/>
        <dbReference type="EC" id="6.3.5.7"/>
    </reaction>
</comment>
<reference evidence="10 11" key="1">
    <citation type="journal article" date="2014" name="BMC Genomics">
        <title>Oil accumulation mechanisms of the oleaginous microalga Chlorella protothecoides revealed through its genome, transcriptomes, and proteomes.</title>
        <authorList>
            <person name="Gao C."/>
            <person name="Wang Y."/>
            <person name="Shen Y."/>
            <person name="Yan D."/>
            <person name="He X."/>
            <person name="Dai J."/>
            <person name="Wu Q."/>
        </authorList>
    </citation>
    <scope>NUCLEOTIDE SEQUENCE [LARGE SCALE GENOMIC DNA]</scope>
    <source>
        <strain evidence="10 11">0710</strain>
    </source>
</reference>
<dbReference type="PANTHER" id="PTHR11895">
    <property type="entry name" value="TRANSAMIDASE"/>
    <property type="match status" value="1"/>
</dbReference>
<keyword evidence="11" id="KW-1185">Reference proteome</keyword>
<dbReference type="InterPro" id="IPR036273">
    <property type="entry name" value="CRAL/TRIO_N_dom_sf"/>
</dbReference>
<evidence type="ECO:0000256" key="3">
    <source>
        <dbReference type="ARBA" id="ARBA00022741"/>
    </source>
</evidence>
<dbReference type="SMART" id="SM00516">
    <property type="entry name" value="SEC14"/>
    <property type="match status" value="1"/>
</dbReference>
<dbReference type="HAMAP" id="MF_00120">
    <property type="entry name" value="GatA"/>
    <property type="match status" value="1"/>
</dbReference>
<evidence type="ECO:0000313" key="11">
    <source>
        <dbReference type="Proteomes" id="UP000028924"/>
    </source>
</evidence>
<dbReference type="CDD" id="cd00170">
    <property type="entry name" value="SEC14"/>
    <property type="match status" value="1"/>
</dbReference>
<dbReference type="PANTHER" id="PTHR11895:SF7">
    <property type="entry name" value="GLUTAMYL-TRNA(GLN) AMIDOTRANSFERASE SUBUNIT A, MITOCHONDRIAL"/>
    <property type="match status" value="1"/>
</dbReference>
<dbReference type="InterPro" id="IPR023631">
    <property type="entry name" value="Amidase_dom"/>
</dbReference>
<accession>A0A087SCL2</accession>
<feature type="region of interest" description="Disordered" evidence="8">
    <location>
        <begin position="334"/>
        <end position="362"/>
    </location>
</feature>
<organism evidence="10 11">
    <name type="scientific">Auxenochlorella protothecoides</name>
    <name type="common">Green microalga</name>
    <name type="synonym">Chlorella protothecoides</name>
    <dbReference type="NCBI Taxonomy" id="3075"/>
    <lineage>
        <taxon>Eukaryota</taxon>
        <taxon>Viridiplantae</taxon>
        <taxon>Chlorophyta</taxon>
        <taxon>core chlorophytes</taxon>
        <taxon>Trebouxiophyceae</taxon>
        <taxon>Chlorellales</taxon>
        <taxon>Chlorellaceae</taxon>
        <taxon>Auxenochlorella</taxon>
    </lineage>
</organism>
<sequence length="1062" mass="113660">MTKAREGKGVASPHKSIGRASASGDEAPSSVKRLSLTRWLSQSSQKALPEKESSSSDFYKEWGITKEKEAELLQDFRRQVEQDVGRLRPFFDDFYLRRFLRARGHDLSKAKAMFLAHLKFRKDYGVDTVLEDFDFQERDAVLSIYPQGYHKTDKEGRPVYIQHLGQVNLKTLTDITTEERMLKYHVQEYERCLKYIFPACSKVAGHQVNTTFAILDVKGVGLKHLTGETRRILSEIVEIDSNNYPETLGKTLIINAPSMFAVLFKAVKPMLDARTQAKIKVCSSSYLSELRKYVDDENIPSYLGGKSKGSLVDDVGPWQQPQLIAEINAEVAARDGLPPPPGPVSAASVEAPAAAPEPKVPSEDMVAAEVPAPEASEEGGLTMGEEVSSTTTYQVTSAFAGQSGGEFLRKESFYMDAEDYYDASSRRGSMTSYVSGDESTYSSPRMGFASEAGSPLVRLGTDGPGGAIPTVHEGEVLPDVLARPSVSIGSRIQEDGLQELAGRDSEGQDLVLKAGLQIPILARVRALEQRFPDVEKGLRRQLSSGDNLPSRSIGTGTLLSRVVALERAMDTLLVAQDTPAVEVVQGFLDRIHAQNASLGAFITVLDKSALERAEQIDAEAREGRPLGPLAGVPFAVKDNICAKGVQTSAGSLLLRGHLPAYDATAVARLQAAGAILVGKTNLDQFGMGSTNENSGYGPVRNPWDARRVPGGSSGGSAAAVAAGLVPAALGSDTGGSIRQPASFCGVVGVKPTYGRVSRSGLVAYASSLDCLGVLAGSAADAAEMLAVMSGHDDLDATSSHREVGDLRPADPAPSDARPLAGRRVGVIAETVGEGVDASVVEALQASAAHLESLGATVEQVHLPSFASGLPAYYVIALSEASSNLSRYDGVRYGQRAQREELREMMRASRHGGLGAEVQRRILMGTYALSAGYYDAFYLRAQQVRTLVTRELQQALRRCDVLLSPAAPTPAYELGQISEDPLAMYKGDMMTVNINLAGLPAVTVPCGWAAAGGEGGANTQAPLPIGMQLIGRPFSEASLLQLAHVFELTNPERARHTLPDAGR</sequence>
<dbReference type="GO" id="GO:0016740">
    <property type="term" value="F:transferase activity"/>
    <property type="evidence" value="ECO:0007669"/>
    <property type="project" value="UniProtKB-KW"/>
</dbReference>
<dbReference type="AlphaFoldDB" id="A0A087SCL2"/>
<dbReference type="KEGG" id="apro:F751_6020"/>
<feature type="region of interest" description="Disordered" evidence="8">
    <location>
        <begin position="1"/>
        <end position="31"/>
    </location>
</feature>
<keyword evidence="4 7" id="KW-0067">ATP-binding</keyword>
<dbReference type="SUPFAM" id="SSF75304">
    <property type="entry name" value="Amidase signature (AS) enzymes"/>
    <property type="match status" value="1"/>
</dbReference>
<keyword evidence="7" id="KW-0934">Plastid</keyword>
<dbReference type="GO" id="GO:0070681">
    <property type="term" value="P:glutaminyl-tRNAGln biosynthesis via transamidation"/>
    <property type="evidence" value="ECO:0007669"/>
    <property type="project" value="UniProtKB-UniRule"/>
</dbReference>
<dbReference type="Pfam" id="PF00650">
    <property type="entry name" value="CRAL_TRIO"/>
    <property type="match status" value="1"/>
</dbReference>
<dbReference type="GO" id="GO:0032543">
    <property type="term" value="P:mitochondrial translation"/>
    <property type="evidence" value="ECO:0007669"/>
    <property type="project" value="UniProtKB-UniRule"/>
</dbReference>
<dbReference type="eggNOG" id="KOG1471">
    <property type="taxonomic scope" value="Eukaryota"/>
</dbReference>
<evidence type="ECO:0000256" key="2">
    <source>
        <dbReference type="ARBA" id="ARBA00022598"/>
    </source>
</evidence>
<keyword evidence="2 7" id="KW-0436">Ligase</keyword>
<dbReference type="EC" id="6.3.5.7" evidence="7"/>
<name>A0A087SCL2_AUXPR</name>
<dbReference type="Pfam" id="PF01425">
    <property type="entry name" value="Amidase"/>
    <property type="match status" value="1"/>
</dbReference>
<dbReference type="Gene3D" id="3.90.1300.10">
    <property type="entry name" value="Amidase signature (AS) domain"/>
    <property type="match status" value="1"/>
</dbReference>
<feature type="active site" description="Charge relay system" evidence="7">
    <location>
        <position position="637"/>
    </location>
</feature>
<feature type="active site" description="Charge relay system" evidence="7">
    <location>
        <position position="712"/>
    </location>
</feature>
<evidence type="ECO:0000313" key="10">
    <source>
        <dbReference type="EMBL" id="KFM23466.1"/>
    </source>
</evidence>
<dbReference type="GeneID" id="23617411"/>
<keyword evidence="5 7" id="KW-0648">Protein biosynthesis</keyword>
<dbReference type="Gene3D" id="1.10.8.20">
    <property type="entry name" value="N-terminal domain of phosphatidylinositol transfer protein sec14p"/>
    <property type="match status" value="1"/>
</dbReference>
<keyword evidence="10" id="KW-0808">Transferase</keyword>
<dbReference type="GO" id="GO:0009570">
    <property type="term" value="C:chloroplast stroma"/>
    <property type="evidence" value="ECO:0007669"/>
    <property type="project" value="UniProtKB-SubCell"/>
</dbReference>
<dbReference type="RefSeq" id="XP_011396338.1">
    <property type="nucleotide sequence ID" value="XM_011398036.1"/>
</dbReference>
<dbReference type="PROSITE" id="PS50191">
    <property type="entry name" value="CRAL_TRIO"/>
    <property type="match status" value="1"/>
</dbReference>
<dbReference type="InterPro" id="IPR011074">
    <property type="entry name" value="CRAL/TRIO_N_dom"/>
</dbReference>
<protein>
    <recommendedName>
        <fullName evidence="7">Glutamyl-tRNA(Gln) amidotransferase subunit A, chloroplastic/mitochondrial</fullName>
        <shortName evidence="7">Glu-AdT subunit A</shortName>
        <ecNumber evidence="7">6.3.5.7</ecNumber>
    </recommendedName>
</protein>
<dbReference type="EMBL" id="KL662092">
    <property type="protein sequence ID" value="KFM23466.1"/>
    <property type="molecule type" value="Genomic_DNA"/>
</dbReference>
<evidence type="ECO:0000256" key="4">
    <source>
        <dbReference type="ARBA" id="ARBA00022840"/>
    </source>
</evidence>
<proteinExistence type="inferred from homology"/>
<evidence type="ECO:0000256" key="6">
    <source>
        <dbReference type="ARBA" id="ARBA00047407"/>
    </source>
</evidence>
<comment type="function">
    <text evidence="7">Allows the formation of correctly charged Gln-tRNA(Gln) through the transamidation of misacylated Glu-tRNA(Gln) in chloroplasts and mitochondria. The reaction takes place in the presence of glutamine and ATP through an activated gamma-phospho-Glu-tRNA(Gln).</text>
</comment>
<dbReference type="Proteomes" id="UP000028924">
    <property type="component" value="Unassembled WGS sequence"/>
</dbReference>
<evidence type="ECO:0000256" key="7">
    <source>
        <dbReference type="HAMAP-Rule" id="MF_03150"/>
    </source>
</evidence>
<dbReference type="NCBIfam" id="TIGR00132">
    <property type="entry name" value="gatA"/>
    <property type="match status" value="1"/>
</dbReference>
<keyword evidence="7" id="KW-0496">Mitochondrion</keyword>
<gene>
    <name evidence="7" type="primary">GATA</name>
    <name evidence="10" type="ORF">F751_6020</name>
</gene>
<dbReference type="InterPro" id="IPR036865">
    <property type="entry name" value="CRAL-TRIO_dom_sf"/>
</dbReference>
<dbReference type="SMART" id="SM01100">
    <property type="entry name" value="CRAL_TRIO_N"/>
    <property type="match status" value="1"/>
</dbReference>
<dbReference type="OrthoDB" id="421993at2759"/>
<dbReference type="InterPro" id="IPR036928">
    <property type="entry name" value="AS_sf"/>
</dbReference>
<feature type="region of interest" description="Disordered" evidence="8">
    <location>
        <begin position="797"/>
        <end position="818"/>
    </location>
</feature>
<feature type="compositionally biased region" description="Low complexity" evidence="8">
    <location>
        <begin position="344"/>
        <end position="357"/>
    </location>
</feature>
<dbReference type="STRING" id="3075.A0A087SCL2"/>
<dbReference type="InterPro" id="IPR004412">
    <property type="entry name" value="GatA"/>
</dbReference>
<dbReference type="GO" id="GO:0030956">
    <property type="term" value="C:glutamyl-tRNA(Gln) amidotransferase complex"/>
    <property type="evidence" value="ECO:0007669"/>
    <property type="project" value="UniProtKB-UniRule"/>
</dbReference>
<dbReference type="InterPro" id="IPR020556">
    <property type="entry name" value="Amidase_CS"/>
</dbReference>
<keyword evidence="7" id="KW-0150">Chloroplast</keyword>
<comment type="subunit">
    <text evidence="7">Subunit of the heterotrimeric GatCAB amidotransferase (AdT) complex, composed of A, B and C subunits.</text>
</comment>
<evidence type="ECO:0000259" key="9">
    <source>
        <dbReference type="PROSITE" id="PS50191"/>
    </source>
</evidence>
<comment type="subcellular location">
    <subcellularLocation>
        <location evidence="7">Mitochondrion</location>
    </subcellularLocation>
    <subcellularLocation>
        <location evidence="7">Plastid</location>
        <location evidence="7">Chloroplast stroma</location>
    </subcellularLocation>
</comment>
<dbReference type="GO" id="GO:0005524">
    <property type="term" value="F:ATP binding"/>
    <property type="evidence" value="ECO:0007669"/>
    <property type="project" value="UniProtKB-KW"/>
</dbReference>
<feature type="active site" description="Acyl-ester intermediate" evidence="7">
    <location>
        <position position="736"/>
    </location>
</feature>
<dbReference type="GO" id="GO:0050567">
    <property type="term" value="F:glutaminyl-tRNA synthase (glutamine-hydrolyzing) activity"/>
    <property type="evidence" value="ECO:0007669"/>
    <property type="project" value="UniProtKB-UniRule"/>
</dbReference>
<dbReference type="InterPro" id="IPR001251">
    <property type="entry name" value="CRAL-TRIO_dom"/>
</dbReference>
<evidence type="ECO:0000256" key="8">
    <source>
        <dbReference type="SAM" id="MobiDB-lite"/>
    </source>
</evidence>
<dbReference type="SUPFAM" id="SSF52087">
    <property type="entry name" value="CRAL/TRIO domain"/>
    <property type="match status" value="1"/>
</dbReference>
<dbReference type="GO" id="GO:0005739">
    <property type="term" value="C:mitochondrion"/>
    <property type="evidence" value="ECO:0007669"/>
    <property type="project" value="UniProtKB-SubCell"/>
</dbReference>
<comment type="miscellaneous">
    <text evidence="7">This protein may be expected to contain an N-terminal transit peptide but none has been predicted.</text>
</comment>
<feature type="domain" description="CRAL-TRIO" evidence="9">
    <location>
        <begin position="137"/>
        <end position="311"/>
    </location>
</feature>
<dbReference type="PROSITE" id="PS00571">
    <property type="entry name" value="AMIDASES"/>
    <property type="match status" value="1"/>
</dbReference>
<keyword evidence="3 7" id="KW-0547">Nucleotide-binding</keyword>
<dbReference type="InterPro" id="IPR000120">
    <property type="entry name" value="Amidase"/>
</dbReference>
<evidence type="ECO:0000256" key="1">
    <source>
        <dbReference type="ARBA" id="ARBA00008069"/>
    </source>
</evidence>